<keyword evidence="3" id="KW-1185">Reference proteome</keyword>
<dbReference type="Proteomes" id="UP000516230">
    <property type="component" value="Chromosome"/>
</dbReference>
<organism evidence="2 3">
    <name type="scientific">Streptomyces genisteinicus</name>
    <dbReference type="NCBI Taxonomy" id="2768068"/>
    <lineage>
        <taxon>Bacteria</taxon>
        <taxon>Bacillati</taxon>
        <taxon>Actinomycetota</taxon>
        <taxon>Actinomycetes</taxon>
        <taxon>Kitasatosporales</taxon>
        <taxon>Streptomycetaceae</taxon>
        <taxon>Streptomyces</taxon>
    </lineage>
</organism>
<dbReference type="RefSeq" id="WP_187742691.1">
    <property type="nucleotide sequence ID" value="NZ_CP060825.1"/>
</dbReference>
<accession>A0A7H0HYK4</accession>
<name>A0A7H0HYK4_9ACTN</name>
<proteinExistence type="predicted"/>
<dbReference type="KEGG" id="sgj:IAG43_23610"/>
<evidence type="ECO:0008006" key="4">
    <source>
        <dbReference type="Google" id="ProtNLM"/>
    </source>
</evidence>
<evidence type="ECO:0000313" key="3">
    <source>
        <dbReference type="Proteomes" id="UP000516230"/>
    </source>
</evidence>
<dbReference type="AlphaFoldDB" id="A0A7H0HYK4"/>
<dbReference type="EMBL" id="CP060825">
    <property type="protein sequence ID" value="QNP65620.1"/>
    <property type="molecule type" value="Genomic_DNA"/>
</dbReference>
<protein>
    <recommendedName>
        <fullName evidence="4">AG2 protein</fullName>
    </recommendedName>
</protein>
<gene>
    <name evidence="2" type="ORF">IAG43_23610</name>
</gene>
<evidence type="ECO:0000313" key="2">
    <source>
        <dbReference type="EMBL" id="QNP65620.1"/>
    </source>
</evidence>
<reference evidence="2 3" key="1">
    <citation type="submission" date="2020-08" db="EMBL/GenBank/DDBJ databases">
        <title>A novel species.</title>
        <authorList>
            <person name="Gao J."/>
        </authorList>
    </citation>
    <scope>NUCLEOTIDE SEQUENCE [LARGE SCALE GENOMIC DNA]</scope>
    <source>
        <strain evidence="2 3">CRPJ-33</strain>
    </source>
</reference>
<sequence>MNFDDLHSANFKTLDDTVGDWTSMITKLGELKRDADDGLRKKALKANWAGDNATISREFVGRTSGEFGDAVTQATSIRDIMRDTRDELKTQQRLLKEAIERGRGKHLSVTSSGGGFTVRENPDQKAPGGQEDVTGLRNELQGILDKATEIDTTASTSLKALVDLTDHGFSDAVYKDRDSATAAVKDAERLAAIARKKPEDLTPADFDALNNGLKTHADDPIFAEHFADELGAKGTLDFWAGLNDPRLAYEVGSERVEKYGELQKNLSLTLAQATQADTPEMSRWKVDMVNLGDQPVSKHSGTMGFQVMSNLMRYGDFDDRFLTDYGTRLIETEKKLTDNGRHEPMAWHPMGVDPMLNRTGTDGGYDPMTGFMRALANSPGAATDFFGADFVTKDEDHEFERDTDGDGKNGKVGLSNFEYLFEERDWPKDMDDKGDDSIAGRNYMAMALEAATTGHPAGELPTADTPPHNAEQTRLMESLVHSISEDNKRLTDHGYMSDSMGQIASEYLPDINRATTETNADPNATQAEKEARARIERLFPISGSEAVMDHRDVSRFLLTVGQDPEGYAAVEVGQKAYMANLMDYHLNPDLPPSDRYSDDRQLVVREIAHASGEVSATLNVGRQEATAGDAETADKEYEQSVAMWKSGISGVVGTGIGVGTSFVASPLVGAAAGGAASTVSGMILEGLFMDAEGNAKEGAGAQMGKDWENGLETNIKHTAGAADAAAKAHGLDDPGDIAEYARSGVRDGYDFGGNFSDRVAPELQTNI</sequence>
<feature type="region of interest" description="Disordered" evidence="1">
    <location>
        <begin position="106"/>
        <end position="133"/>
    </location>
</feature>
<evidence type="ECO:0000256" key="1">
    <source>
        <dbReference type="SAM" id="MobiDB-lite"/>
    </source>
</evidence>